<reference evidence="3" key="1">
    <citation type="journal article" date="2020" name="Nature">
        <title>Giant virus diversity and host interactions through global metagenomics.</title>
        <authorList>
            <person name="Schulz F."/>
            <person name="Roux S."/>
            <person name="Paez-Espino D."/>
            <person name="Jungbluth S."/>
            <person name="Walsh D.A."/>
            <person name="Denef V.J."/>
            <person name="McMahon K.D."/>
            <person name="Konstantinidis K.T."/>
            <person name="Eloe-Fadrosh E.A."/>
            <person name="Kyrpides N.C."/>
            <person name="Woyke T."/>
        </authorList>
    </citation>
    <scope>NUCLEOTIDE SEQUENCE</scope>
    <source>
        <strain evidence="3">GVMAG-S-3300013286-35</strain>
    </source>
</reference>
<accession>A0A6C0KXI8</accession>
<sequence>MVDGGQLLNYDACVSSPRVWALAAERKKPGDDAGMSQTRGELCGSFYKNPTWRGGISAAIDDRKSVEANDWTTEKRKQYVQIRDDMKANFANNMNVLKSQAAPAALEFPGAAKQVEDARGMVESITGRLAAETDQLNAYVTVLQGKQGQELVDEVSQTEFKLRNLEKENANYKKTAELRSEQTTDLYNKYEGNYHSSSFGYMPLHPASRSALLTVAFFFGFIALILLGIKLAAYMTTGATGSSYTPVRNAIPRPTAPNYSRF</sequence>
<name>A0A6C0KXI8_9ZZZZ</name>
<evidence type="ECO:0000256" key="2">
    <source>
        <dbReference type="SAM" id="Phobius"/>
    </source>
</evidence>
<feature type="transmembrane region" description="Helical" evidence="2">
    <location>
        <begin position="211"/>
        <end position="235"/>
    </location>
</feature>
<protein>
    <submittedName>
        <fullName evidence="3">Uncharacterized protein</fullName>
    </submittedName>
</protein>
<dbReference type="AlphaFoldDB" id="A0A6C0KXI8"/>
<proteinExistence type="predicted"/>
<evidence type="ECO:0000256" key="1">
    <source>
        <dbReference type="SAM" id="Coils"/>
    </source>
</evidence>
<keyword evidence="2" id="KW-0472">Membrane</keyword>
<organism evidence="3">
    <name type="scientific">viral metagenome</name>
    <dbReference type="NCBI Taxonomy" id="1070528"/>
    <lineage>
        <taxon>unclassified sequences</taxon>
        <taxon>metagenomes</taxon>
        <taxon>organismal metagenomes</taxon>
    </lineage>
</organism>
<keyword evidence="1" id="KW-0175">Coiled coil</keyword>
<evidence type="ECO:0000313" key="3">
    <source>
        <dbReference type="EMBL" id="QHU21971.1"/>
    </source>
</evidence>
<feature type="coiled-coil region" evidence="1">
    <location>
        <begin position="148"/>
        <end position="182"/>
    </location>
</feature>
<keyword evidence="2" id="KW-0812">Transmembrane</keyword>
<dbReference type="EMBL" id="MN740993">
    <property type="protein sequence ID" value="QHU21971.1"/>
    <property type="molecule type" value="Genomic_DNA"/>
</dbReference>
<keyword evidence="2" id="KW-1133">Transmembrane helix</keyword>